<dbReference type="InterPro" id="IPR005863">
    <property type="entry name" value="UDP-N-AcMur_synth"/>
</dbReference>
<dbReference type="UniPathway" id="UPA00219"/>
<dbReference type="InterPro" id="IPR013221">
    <property type="entry name" value="Mur_ligase_cen"/>
</dbReference>
<feature type="binding site" evidence="10">
    <location>
        <begin position="111"/>
        <end position="117"/>
    </location>
    <ligand>
        <name>ATP</name>
        <dbReference type="ChEBI" id="CHEBI:30616"/>
    </ligand>
</feature>
<dbReference type="PANTHER" id="PTHR43024:SF1">
    <property type="entry name" value="UDP-N-ACETYLMURAMOYL-TRIPEPTIDE--D-ALANYL-D-ALANINE LIGASE"/>
    <property type="match status" value="1"/>
</dbReference>
<dbReference type="GO" id="GO:0008766">
    <property type="term" value="F:UDP-N-acetylmuramoylalanyl-D-glutamyl-2,6-diaminopimelate-D-alanyl-D-alanine ligase activity"/>
    <property type="evidence" value="ECO:0007669"/>
    <property type="project" value="RHEA"/>
</dbReference>
<evidence type="ECO:0000256" key="10">
    <source>
        <dbReference type="HAMAP-Rule" id="MF_02019"/>
    </source>
</evidence>
<comment type="catalytic activity">
    <reaction evidence="10 11">
        <text>D-alanyl-D-alanine + UDP-N-acetyl-alpha-D-muramoyl-L-alanyl-gamma-D-glutamyl-meso-2,6-diaminopimelate + ATP = UDP-N-acetyl-alpha-D-muramoyl-L-alanyl-gamma-D-glutamyl-meso-2,6-diaminopimeloyl-D-alanyl-D-alanine + ADP + phosphate + H(+)</text>
        <dbReference type="Rhea" id="RHEA:28374"/>
        <dbReference type="ChEBI" id="CHEBI:15378"/>
        <dbReference type="ChEBI" id="CHEBI:30616"/>
        <dbReference type="ChEBI" id="CHEBI:43474"/>
        <dbReference type="ChEBI" id="CHEBI:57822"/>
        <dbReference type="ChEBI" id="CHEBI:61386"/>
        <dbReference type="ChEBI" id="CHEBI:83905"/>
        <dbReference type="ChEBI" id="CHEBI:456216"/>
        <dbReference type="EC" id="6.3.2.10"/>
    </reaction>
</comment>
<keyword evidence="8 10" id="KW-0131">Cell cycle</keyword>
<evidence type="ECO:0000313" key="15">
    <source>
        <dbReference type="EMBL" id="RAQ30182.1"/>
    </source>
</evidence>
<evidence type="ECO:0000256" key="4">
    <source>
        <dbReference type="ARBA" id="ARBA00022741"/>
    </source>
</evidence>
<dbReference type="AlphaFoldDB" id="A0A328UHC9"/>
<evidence type="ECO:0000256" key="9">
    <source>
        <dbReference type="ARBA" id="ARBA00023316"/>
    </source>
</evidence>
<dbReference type="HAMAP" id="MF_02019">
    <property type="entry name" value="MurF"/>
    <property type="match status" value="1"/>
</dbReference>
<evidence type="ECO:0000256" key="8">
    <source>
        <dbReference type="ARBA" id="ARBA00023306"/>
    </source>
</evidence>
<evidence type="ECO:0000256" key="3">
    <source>
        <dbReference type="ARBA" id="ARBA00022618"/>
    </source>
</evidence>
<evidence type="ECO:0000256" key="2">
    <source>
        <dbReference type="ARBA" id="ARBA00022598"/>
    </source>
</evidence>
<dbReference type="EMBL" id="QLYR01000001">
    <property type="protein sequence ID" value="RAQ30182.1"/>
    <property type="molecule type" value="Genomic_DNA"/>
</dbReference>
<keyword evidence="9 10" id="KW-0961">Cell wall biogenesis/degradation</keyword>
<feature type="domain" description="Mur ligase N-terminal catalytic" evidence="12">
    <location>
        <begin position="24"/>
        <end position="98"/>
    </location>
</feature>
<dbReference type="GO" id="GO:0071555">
    <property type="term" value="P:cell wall organization"/>
    <property type="evidence" value="ECO:0007669"/>
    <property type="project" value="UniProtKB-KW"/>
</dbReference>
<evidence type="ECO:0000259" key="12">
    <source>
        <dbReference type="Pfam" id="PF01225"/>
    </source>
</evidence>
<dbReference type="NCBIfam" id="TIGR01143">
    <property type="entry name" value="murF"/>
    <property type="match status" value="1"/>
</dbReference>
<comment type="similarity">
    <text evidence="10">Belongs to the MurCDEF family. MurF subfamily.</text>
</comment>
<dbReference type="SUPFAM" id="SSF53244">
    <property type="entry name" value="MurD-like peptide ligases, peptide-binding domain"/>
    <property type="match status" value="1"/>
</dbReference>
<keyword evidence="1 10" id="KW-0963">Cytoplasm</keyword>
<dbReference type="GO" id="GO:0005524">
    <property type="term" value="F:ATP binding"/>
    <property type="evidence" value="ECO:0007669"/>
    <property type="project" value="UniProtKB-UniRule"/>
</dbReference>
<dbReference type="SUPFAM" id="SSF53623">
    <property type="entry name" value="MurD-like peptide ligases, catalytic domain"/>
    <property type="match status" value="1"/>
</dbReference>
<keyword evidence="4 10" id="KW-0547">Nucleotide-binding</keyword>
<dbReference type="InterPro" id="IPR035911">
    <property type="entry name" value="MurE/MurF_N"/>
</dbReference>
<evidence type="ECO:0000313" key="16">
    <source>
        <dbReference type="Proteomes" id="UP000249377"/>
    </source>
</evidence>
<dbReference type="RefSeq" id="WP_112331379.1">
    <property type="nucleotide sequence ID" value="NZ_JADPHD010000001.1"/>
</dbReference>
<dbReference type="PANTHER" id="PTHR43024">
    <property type="entry name" value="UDP-N-ACETYLMURAMOYL-TRIPEPTIDE--D-ALANYL-D-ALANINE LIGASE"/>
    <property type="match status" value="1"/>
</dbReference>
<comment type="caution">
    <text evidence="15">The sequence shown here is derived from an EMBL/GenBank/DDBJ whole genome shotgun (WGS) entry which is preliminary data.</text>
</comment>
<comment type="function">
    <text evidence="10 11">Involved in cell wall formation. Catalyzes the final step in the synthesis of UDP-N-acetylmuramoyl-pentapeptide, the precursor of murein.</text>
</comment>
<dbReference type="GO" id="GO:0051301">
    <property type="term" value="P:cell division"/>
    <property type="evidence" value="ECO:0007669"/>
    <property type="project" value="UniProtKB-KW"/>
</dbReference>
<dbReference type="InterPro" id="IPR036615">
    <property type="entry name" value="Mur_ligase_C_dom_sf"/>
</dbReference>
<keyword evidence="7 10" id="KW-0573">Peptidoglycan synthesis</keyword>
<comment type="subcellular location">
    <subcellularLocation>
        <location evidence="10 11">Cytoplasm</location>
    </subcellularLocation>
</comment>
<gene>
    <name evidence="10" type="primary">murF</name>
    <name evidence="15" type="ORF">DPQ25_01350</name>
</gene>
<keyword evidence="3 10" id="KW-0132">Cell division</keyword>
<evidence type="ECO:0000256" key="6">
    <source>
        <dbReference type="ARBA" id="ARBA00022960"/>
    </source>
</evidence>
<feature type="domain" description="Mur ligase central" evidence="14">
    <location>
        <begin position="109"/>
        <end position="296"/>
    </location>
</feature>
<keyword evidence="2 10" id="KW-0436">Ligase</keyword>
<evidence type="ECO:0000256" key="11">
    <source>
        <dbReference type="RuleBase" id="RU004136"/>
    </source>
</evidence>
<evidence type="ECO:0000259" key="14">
    <source>
        <dbReference type="Pfam" id="PF08245"/>
    </source>
</evidence>
<keyword evidence="6 10" id="KW-0133">Cell shape</keyword>
<dbReference type="InterPro" id="IPR036565">
    <property type="entry name" value="Mur-like_cat_sf"/>
</dbReference>
<dbReference type="GO" id="GO:0008360">
    <property type="term" value="P:regulation of cell shape"/>
    <property type="evidence" value="ECO:0007669"/>
    <property type="project" value="UniProtKB-KW"/>
</dbReference>
<keyword evidence="16" id="KW-1185">Reference proteome</keyword>
<reference evidence="15 16" key="1">
    <citation type="submission" date="2018-06" db="EMBL/GenBank/DDBJ databases">
        <title>Noncontiguous genome sequence of Ruminococcaceae bacterium ASD2818.</title>
        <authorList>
            <person name="Chaplin A.V."/>
            <person name="Sokolova S.R."/>
            <person name="Kochetkova T.O."/>
            <person name="Goltsov A.Y."/>
            <person name="Trofimov D.Y."/>
            <person name="Efimov B.A."/>
        </authorList>
    </citation>
    <scope>NUCLEOTIDE SEQUENCE [LARGE SCALE GENOMIC DNA]</scope>
    <source>
        <strain evidence="15 16">ASD2818</strain>
    </source>
</reference>
<dbReference type="Gene3D" id="3.90.190.20">
    <property type="entry name" value="Mur ligase, C-terminal domain"/>
    <property type="match status" value="1"/>
</dbReference>
<dbReference type="Gene3D" id="3.40.1390.10">
    <property type="entry name" value="MurE/MurF, N-terminal domain"/>
    <property type="match status" value="1"/>
</dbReference>
<comment type="pathway">
    <text evidence="10 11">Cell wall biogenesis; peptidoglycan biosynthesis.</text>
</comment>
<dbReference type="Pfam" id="PF02875">
    <property type="entry name" value="Mur_ligase_C"/>
    <property type="match status" value="1"/>
</dbReference>
<dbReference type="Pfam" id="PF08245">
    <property type="entry name" value="Mur_ligase_M"/>
    <property type="match status" value="1"/>
</dbReference>
<dbReference type="InterPro" id="IPR004101">
    <property type="entry name" value="Mur_ligase_C"/>
</dbReference>
<sequence length="453" mass="49026">MKLTIAEIVRACNGKLLSGDPQTEITSVSTDSRKISPGTLFVPIRGERVDAHMYIPAVFAAGAAATLTQNHTAVADDEQARIAVESTERALQEIASYYRERFSIPIIGITGSVGKTTTKEMVALALSSQWNTMKTSGNQNSQIGLPLTLFQLEHEHEAAVIEMGMSYPGEMANLAKIARPMHAVITNIGLSHIENLGSQERILAEKLHITDAFTQDSILYLNGDDVHLAALREQLPQVRKIYFGTQPWCDFCARNITTGENGSSFTLYACGTCYDVKLPVPGTHNVLNALAALAVVKGLGGSLHKAQEALTHYQPPAMRQQIHRANQITIIDDSYNASPDAMKSSLDLLASFPGRHIAVLADMLELGAMEQQAHTETGAYAAAKKIDLLIAIGPRAKAYAAGAKQANPEQPVAHFESNQEACIFLRSFLTAGDVMLVKGSRAMKTDEIVKAFL</sequence>
<keyword evidence="5 10" id="KW-0067">ATP-binding</keyword>
<protein>
    <recommendedName>
        <fullName evidence="10 11">UDP-N-acetylmuramoyl-tripeptide--D-alanyl-D-alanine ligase</fullName>
        <ecNumber evidence="10 11">6.3.2.10</ecNumber>
    </recommendedName>
    <alternativeName>
        <fullName evidence="10">D-alanyl-D-alanine-adding enzyme</fullName>
    </alternativeName>
</protein>
<dbReference type="Gene3D" id="3.40.1190.10">
    <property type="entry name" value="Mur-like, catalytic domain"/>
    <property type="match status" value="1"/>
</dbReference>
<evidence type="ECO:0000259" key="13">
    <source>
        <dbReference type="Pfam" id="PF02875"/>
    </source>
</evidence>
<dbReference type="InterPro" id="IPR000713">
    <property type="entry name" value="Mur_ligase_N"/>
</dbReference>
<dbReference type="GO" id="GO:0009252">
    <property type="term" value="P:peptidoglycan biosynthetic process"/>
    <property type="evidence" value="ECO:0007669"/>
    <property type="project" value="UniProtKB-UniRule"/>
</dbReference>
<evidence type="ECO:0000256" key="7">
    <source>
        <dbReference type="ARBA" id="ARBA00022984"/>
    </source>
</evidence>
<dbReference type="EC" id="6.3.2.10" evidence="10 11"/>
<evidence type="ECO:0000256" key="1">
    <source>
        <dbReference type="ARBA" id="ARBA00022490"/>
    </source>
</evidence>
<dbReference type="GO" id="GO:0005737">
    <property type="term" value="C:cytoplasm"/>
    <property type="evidence" value="ECO:0007669"/>
    <property type="project" value="UniProtKB-SubCell"/>
</dbReference>
<accession>A0A328UHC9</accession>
<feature type="domain" description="Mur ligase C-terminal" evidence="13">
    <location>
        <begin position="319"/>
        <end position="441"/>
    </location>
</feature>
<dbReference type="SUPFAM" id="SSF63418">
    <property type="entry name" value="MurE/MurF N-terminal domain"/>
    <property type="match status" value="1"/>
</dbReference>
<dbReference type="Proteomes" id="UP000249377">
    <property type="component" value="Unassembled WGS sequence"/>
</dbReference>
<name>A0A328UHC9_9FIRM</name>
<proteinExistence type="inferred from homology"/>
<organism evidence="15 16">
    <name type="scientific">Hydrogeniiclostridium mannosilyticum</name>
    <dbReference type="NCBI Taxonomy" id="2764322"/>
    <lineage>
        <taxon>Bacteria</taxon>
        <taxon>Bacillati</taxon>
        <taxon>Bacillota</taxon>
        <taxon>Clostridia</taxon>
        <taxon>Eubacteriales</taxon>
        <taxon>Acutalibacteraceae</taxon>
        <taxon>Hydrogeniiclostridium</taxon>
    </lineage>
</organism>
<dbReference type="GO" id="GO:0047480">
    <property type="term" value="F:UDP-N-acetylmuramoyl-tripeptide-D-alanyl-D-alanine ligase activity"/>
    <property type="evidence" value="ECO:0007669"/>
    <property type="project" value="UniProtKB-UniRule"/>
</dbReference>
<dbReference type="Pfam" id="PF01225">
    <property type="entry name" value="Mur_ligase"/>
    <property type="match status" value="1"/>
</dbReference>
<dbReference type="InterPro" id="IPR051046">
    <property type="entry name" value="MurCDEF_CellWall_CoF430Synth"/>
</dbReference>
<evidence type="ECO:0000256" key="5">
    <source>
        <dbReference type="ARBA" id="ARBA00022840"/>
    </source>
</evidence>